<name>A0A914WNX6_9BILA</name>
<dbReference type="Gene3D" id="3.30.420.10">
    <property type="entry name" value="Ribonuclease H-like superfamily/Ribonuclease H"/>
    <property type="match status" value="1"/>
</dbReference>
<dbReference type="SUPFAM" id="SSF46689">
    <property type="entry name" value="Homeodomain-like"/>
    <property type="match status" value="1"/>
</dbReference>
<dbReference type="Proteomes" id="UP000887566">
    <property type="component" value="Unplaced"/>
</dbReference>
<evidence type="ECO:0000313" key="3">
    <source>
        <dbReference type="Proteomes" id="UP000887566"/>
    </source>
</evidence>
<dbReference type="Pfam" id="PF13358">
    <property type="entry name" value="DDE_3"/>
    <property type="match status" value="1"/>
</dbReference>
<evidence type="ECO:0000259" key="2">
    <source>
        <dbReference type="Pfam" id="PF13358"/>
    </source>
</evidence>
<dbReference type="InterPro" id="IPR009057">
    <property type="entry name" value="Homeodomain-like_sf"/>
</dbReference>
<reference evidence="4" key="1">
    <citation type="submission" date="2022-11" db="UniProtKB">
        <authorList>
            <consortium name="WormBaseParasite"/>
        </authorList>
    </citation>
    <scope>IDENTIFICATION</scope>
</reference>
<protein>
    <submittedName>
        <fullName evidence="4">Tc1-like transposase DDE domain-containing protein</fullName>
    </submittedName>
</protein>
<keyword evidence="3" id="KW-1185">Reference proteome</keyword>
<dbReference type="GO" id="GO:0003676">
    <property type="term" value="F:nucleic acid binding"/>
    <property type="evidence" value="ECO:0007669"/>
    <property type="project" value="InterPro"/>
</dbReference>
<dbReference type="InterPro" id="IPR036397">
    <property type="entry name" value="RNaseH_sf"/>
</dbReference>
<sequence length="269" mass="30524">MRNKYATISEVDRQQTVEAYLFGQNASMIANVMGVKQMTINSIMSKFTKEGRVEAKQRGGKLLGYARRCCLFLHDQPNTEVFAYTIRWVLLQPVRCNDAAAIEERWLYAQTFLELFAQVSEAQIYFIDEVGFSVMMRARQGRSLRGTRAMQVAPGLQSRNISVCCAMNSQQVLHYLAKTRAFNREFSCTFLEGLFPMLAVQGVTNAVFVMDNVPFYKGNKYALLSKATAIAHSTFHPTPHFSTRLRTCSRNGRSTCAAKDRKTSRVYLT</sequence>
<evidence type="ECO:0000313" key="4">
    <source>
        <dbReference type="WBParaSite" id="PSAMB.scaffold4415size14710.g24254.t1"/>
    </source>
</evidence>
<proteinExistence type="predicted"/>
<organism evidence="3 4">
    <name type="scientific">Plectus sambesii</name>
    <dbReference type="NCBI Taxonomy" id="2011161"/>
    <lineage>
        <taxon>Eukaryota</taxon>
        <taxon>Metazoa</taxon>
        <taxon>Ecdysozoa</taxon>
        <taxon>Nematoda</taxon>
        <taxon>Chromadorea</taxon>
        <taxon>Plectida</taxon>
        <taxon>Plectina</taxon>
        <taxon>Plectoidea</taxon>
        <taxon>Plectidae</taxon>
        <taxon>Plectus</taxon>
    </lineage>
</organism>
<accession>A0A914WNX6</accession>
<dbReference type="GO" id="GO:0005634">
    <property type="term" value="C:nucleus"/>
    <property type="evidence" value="ECO:0007669"/>
    <property type="project" value="UniProtKB-SubCell"/>
</dbReference>
<dbReference type="InterPro" id="IPR038717">
    <property type="entry name" value="Tc1-like_DDE_dom"/>
</dbReference>
<feature type="domain" description="Tc1-like transposase DDE" evidence="2">
    <location>
        <begin position="123"/>
        <end position="222"/>
    </location>
</feature>
<dbReference type="AlphaFoldDB" id="A0A914WNX6"/>
<evidence type="ECO:0000256" key="1">
    <source>
        <dbReference type="ARBA" id="ARBA00004123"/>
    </source>
</evidence>
<dbReference type="WBParaSite" id="PSAMB.scaffold4415size14710.g24254.t1">
    <property type="protein sequence ID" value="PSAMB.scaffold4415size14710.g24254.t1"/>
    <property type="gene ID" value="PSAMB.scaffold4415size14710.g24254"/>
</dbReference>
<comment type="subcellular location">
    <subcellularLocation>
        <location evidence="1">Nucleus</location>
    </subcellularLocation>
</comment>